<keyword evidence="5 13" id="KW-0067">ATP-binding</keyword>
<evidence type="ECO:0000256" key="7">
    <source>
        <dbReference type="ARBA" id="ARBA00023065"/>
    </source>
</evidence>
<dbReference type="NCBIfam" id="TIGR01039">
    <property type="entry name" value="atpD"/>
    <property type="match status" value="1"/>
</dbReference>
<dbReference type="SUPFAM" id="SSF50615">
    <property type="entry name" value="N-terminal domain of alpha and beta subunits of F1 ATP synthase"/>
    <property type="match status" value="1"/>
</dbReference>
<dbReference type="InterPro" id="IPR000194">
    <property type="entry name" value="ATPase_F1/V1/A1_a/bsu_nucl-bd"/>
</dbReference>
<keyword evidence="4 13" id="KW-0547">Nucleotide-binding</keyword>
<keyword evidence="7 13" id="KW-0406">Ion transport</keyword>
<dbReference type="SUPFAM" id="SSF52540">
    <property type="entry name" value="P-loop containing nucleoside triphosphate hydrolases"/>
    <property type="match status" value="1"/>
</dbReference>
<keyword evidence="16" id="KW-1185">Reference proteome</keyword>
<dbReference type="InterPro" id="IPR050053">
    <property type="entry name" value="ATPase_alpha/beta_chains"/>
</dbReference>
<keyword evidence="13" id="KW-0375">Hydrogen ion transport</keyword>
<dbReference type="InterPro" id="IPR036121">
    <property type="entry name" value="ATPase_F1/V1/A1_a/bsu_N_sf"/>
</dbReference>
<dbReference type="Gene3D" id="1.10.1140.10">
    <property type="entry name" value="Bovine Mitochondrial F1-atpase, Atp Synthase Beta Chain, Chain D, domain 3"/>
    <property type="match status" value="1"/>
</dbReference>
<evidence type="ECO:0000313" key="16">
    <source>
        <dbReference type="Proteomes" id="UP000032809"/>
    </source>
</evidence>
<dbReference type="InterPro" id="IPR004100">
    <property type="entry name" value="ATPase_F1/V1/A1_a/bsu_N"/>
</dbReference>
<feature type="domain" description="AAA+ ATPase" evidence="14">
    <location>
        <begin position="146"/>
        <end position="410"/>
    </location>
</feature>
<dbReference type="InterPro" id="IPR003593">
    <property type="entry name" value="AAA+_ATPase"/>
</dbReference>
<dbReference type="PANTHER" id="PTHR15184">
    <property type="entry name" value="ATP SYNTHASE"/>
    <property type="match status" value="1"/>
</dbReference>
<dbReference type="SUPFAM" id="SSF47917">
    <property type="entry name" value="C-terminal domain of alpha and beta subunits of F1 ATP synthase"/>
    <property type="match status" value="1"/>
</dbReference>
<dbReference type="EC" id="7.1.2.2" evidence="13"/>
<dbReference type="RefSeq" id="WP_045087140.1">
    <property type="nucleotide sequence ID" value="NZ_LN824141.1"/>
</dbReference>
<comment type="function">
    <text evidence="13">Produces ATP from ADP in the presence of a proton gradient across the membrane. The catalytic sites are hosted primarily by the beta subunits.</text>
</comment>
<keyword evidence="13" id="KW-1003">Cell membrane</keyword>
<evidence type="ECO:0000256" key="5">
    <source>
        <dbReference type="ARBA" id="ARBA00022840"/>
    </source>
</evidence>
<dbReference type="GO" id="GO:0045259">
    <property type="term" value="C:proton-transporting ATP synthase complex"/>
    <property type="evidence" value="ECO:0007669"/>
    <property type="project" value="UniProtKB-KW"/>
</dbReference>
<dbReference type="CDD" id="cd18115">
    <property type="entry name" value="ATP-synt_F1_beta_N"/>
    <property type="match status" value="1"/>
</dbReference>
<comment type="catalytic activity">
    <reaction evidence="13">
        <text>ATP + H2O + 4 H(+)(in) = ADP + phosphate + 5 H(+)(out)</text>
        <dbReference type="Rhea" id="RHEA:57720"/>
        <dbReference type="ChEBI" id="CHEBI:15377"/>
        <dbReference type="ChEBI" id="CHEBI:15378"/>
        <dbReference type="ChEBI" id="CHEBI:30616"/>
        <dbReference type="ChEBI" id="CHEBI:43474"/>
        <dbReference type="ChEBI" id="CHEBI:456216"/>
        <dbReference type="EC" id="7.1.2.2"/>
    </reaction>
</comment>
<evidence type="ECO:0000256" key="8">
    <source>
        <dbReference type="ARBA" id="ARBA00023136"/>
    </source>
</evidence>
<evidence type="ECO:0000313" key="15">
    <source>
        <dbReference type="EMBL" id="CEP77529.1"/>
    </source>
</evidence>
<dbReference type="Proteomes" id="UP000032809">
    <property type="component" value="Chromosome I"/>
</dbReference>
<dbReference type="Gene3D" id="3.40.50.300">
    <property type="entry name" value="P-loop containing nucleotide triphosphate hydrolases"/>
    <property type="match status" value="1"/>
</dbReference>
<dbReference type="InterPro" id="IPR005722">
    <property type="entry name" value="ATP_synth_F1_bsu"/>
</dbReference>
<reference evidence="16" key="1">
    <citation type="submission" date="2014-11" db="EMBL/GenBank/DDBJ databases">
        <authorList>
            <person name="Wibberg D."/>
        </authorList>
    </citation>
    <scope>NUCLEOTIDE SEQUENCE [LARGE SCALE GENOMIC DNA]</scope>
    <source>
        <strain evidence="16">L3</strain>
    </source>
</reference>
<accession>A0A0C7P0G5</accession>
<evidence type="ECO:0000256" key="12">
    <source>
        <dbReference type="ARBA" id="ARBA00059242"/>
    </source>
</evidence>
<dbReference type="EMBL" id="LN824141">
    <property type="protein sequence ID" value="CEP77529.1"/>
    <property type="molecule type" value="Genomic_DNA"/>
</dbReference>
<comment type="function">
    <text evidence="12">Produces ATP from ADP in the presence of a sodium ion gradient across the membrane. The beta chain is the catalytic subunit.</text>
</comment>
<keyword evidence="3 13" id="KW-0813">Transport</keyword>
<evidence type="ECO:0000256" key="3">
    <source>
        <dbReference type="ARBA" id="ARBA00022448"/>
    </source>
</evidence>
<dbReference type="InterPro" id="IPR055190">
    <property type="entry name" value="ATP-synt_VA_C"/>
</dbReference>
<dbReference type="InterPro" id="IPR020003">
    <property type="entry name" value="ATPase_a/bsu_AS"/>
</dbReference>
<dbReference type="KEGG" id="dtn:DTL3_0198"/>
<keyword evidence="8 13" id="KW-0472">Membrane</keyword>
<dbReference type="Pfam" id="PF00006">
    <property type="entry name" value="ATP-synt_ab"/>
    <property type="match status" value="1"/>
</dbReference>
<evidence type="ECO:0000256" key="4">
    <source>
        <dbReference type="ARBA" id="ARBA00022741"/>
    </source>
</evidence>
<sequence>MQEQKGTIISIIGPVVDVKFPIGQLPNVYDALIVKNKYNNEELVLEVEQLIGDNTVRCVAMDSTDGLRRGEEVINTGGPIKVPVGTKTLGRLFNLLGKPIDEKGDIEVEEYWPIHREPPALTEQDTTIEILETGIKCIDLLAPFPKGGKIGFFGGAGVGKTVLVMELIRNIAMEHRGISVFAGVGERTREGNDLWLDMLQSGVIDNTVLVFGQMNEPPGARFRVPLTALTISEYFRDKEKKDVLLFIDNIFRFVQAGSEVSALLGRMPSAVGYQPTLATDMGQLQERITSTKDGSITSVQAIYVPADDFTDPAPATTFAHLEANLNLSRKLSELGLYPAVDPLESTSKMLDPNIVGEEHYNVARQVKEVLQRYEDLQDIIAILGIEELSEEDRKIVNRARRIQRFLTQPFFVAERFTNYAGKYVTIDDTIKGFKEILEGKYDDLPENAFYMVGTIEEVIEKSKKL</sequence>
<dbReference type="GO" id="GO:0005886">
    <property type="term" value="C:plasma membrane"/>
    <property type="evidence" value="ECO:0007669"/>
    <property type="project" value="UniProtKB-SubCell"/>
</dbReference>
<organism evidence="15 16">
    <name type="scientific">Defluviitoga tunisiensis</name>
    <dbReference type="NCBI Taxonomy" id="1006576"/>
    <lineage>
        <taxon>Bacteria</taxon>
        <taxon>Thermotogati</taxon>
        <taxon>Thermotogota</taxon>
        <taxon>Thermotogae</taxon>
        <taxon>Petrotogales</taxon>
        <taxon>Petrotogaceae</taxon>
        <taxon>Defluviitoga</taxon>
    </lineage>
</organism>
<keyword evidence="6 13" id="KW-1278">Translocase</keyword>
<dbReference type="PROSITE" id="PS00152">
    <property type="entry name" value="ATPASE_ALPHA_BETA"/>
    <property type="match status" value="1"/>
</dbReference>
<dbReference type="CDD" id="cd01133">
    <property type="entry name" value="F1-ATPase_beta_CD"/>
    <property type="match status" value="1"/>
</dbReference>
<dbReference type="SMART" id="SM00382">
    <property type="entry name" value="AAA"/>
    <property type="match status" value="1"/>
</dbReference>
<keyword evidence="10 13" id="KW-0066">ATP synthesis</keyword>
<dbReference type="OrthoDB" id="9801639at2"/>
<keyword evidence="9 13" id="KW-0139">CF(1)</keyword>
<comment type="similarity">
    <text evidence="2 13">Belongs to the ATPase alpha/beta chains family.</text>
</comment>
<dbReference type="GO" id="GO:0046962">
    <property type="term" value="F:sodium-transporting ATPase activity, rotational mechanism"/>
    <property type="evidence" value="ECO:0007669"/>
    <property type="project" value="UniProtKB-EC"/>
</dbReference>
<dbReference type="PANTHER" id="PTHR15184:SF71">
    <property type="entry name" value="ATP SYNTHASE SUBUNIT BETA, MITOCHONDRIAL"/>
    <property type="match status" value="1"/>
</dbReference>
<dbReference type="GO" id="GO:0016787">
    <property type="term" value="F:hydrolase activity"/>
    <property type="evidence" value="ECO:0007669"/>
    <property type="project" value="UniProtKB-KW"/>
</dbReference>
<evidence type="ECO:0000256" key="13">
    <source>
        <dbReference type="HAMAP-Rule" id="MF_01347"/>
    </source>
</evidence>
<evidence type="ECO:0000256" key="1">
    <source>
        <dbReference type="ARBA" id="ARBA00004202"/>
    </source>
</evidence>
<keyword evidence="15" id="KW-0378">Hydrolase</keyword>
<dbReference type="AlphaFoldDB" id="A0A0C7P0G5"/>
<evidence type="ECO:0000259" key="14">
    <source>
        <dbReference type="SMART" id="SM00382"/>
    </source>
</evidence>
<evidence type="ECO:0000256" key="10">
    <source>
        <dbReference type="ARBA" id="ARBA00023310"/>
    </source>
</evidence>
<dbReference type="HAMAP" id="MF_01347">
    <property type="entry name" value="ATP_synth_beta_bact"/>
    <property type="match status" value="1"/>
</dbReference>
<dbReference type="STRING" id="1006576.DTL3_0198"/>
<comment type="catalytic activity">
    <reaction evidence="11">
        <text>4 Na(+)(in) + ATP + H2O = 4 Na(+)(out) + ADP + phosphate + H(+)</text>
        <dbReference type="Rhea" id="RHEA:58156"/>
        <dbReference type="ChEBI" id="CHEBI:15377"/>
        <dbReference type="ChEBI" id="CHEBI:15378"/>
        <dbReference type="ChEBI" id="CHEBI:29101"/>
        <dbReference type="ChEBI" id="CHEBI:30616"/>
        <dbReference type="ChEBI" id="CHEBI:43474"/>
        <dbReference type="ChEBI" id="CHEBI:456216"/>
        <dbReference type="EC" id="7.2.2.1"/>
    </reaction>
</comment>
<dbReference type="PATRIC" id="fig|1006576.9.peg.194"/>
<dbReference type="Pfam" id="PF02874">
    <property type="entry name" value="ATP-synt_ab_N"/>
    <property type="match status" value="1"/>
</dbReference>
<feature type="binding site" evidence="13">
    <location>
        <begin position="154"/>
        <end position="161"/>
    </location>
    <ligand>
        <name>ATP</name>
        <dbReference type="ChEBI" id="CHEBI:30616"/>
    </ligand>
</feature>
<evidence type="ECO:0000256" key="2">
    <source>
        <dbReference type="ARBA" id="ARBA00008936"/>
    </source>
</evidence>
<proteinExistence type="inferred from homology"/>
<dbReference type="GO" id="GO:0005524">
    <property type="term" value="F:ATP binding"/>
    <property type="evidence" value="ECO:0007669"/>
    <property type="project" value="UniProtKB-UniRule"/>
</dbReference>
<name>A0A0C7P0G5_DEFTU</name>
<dbReference type="FunFam" id="1.10.1140.10:FF:000001">
    <property type="entry name" value="ATP synthase subunit beta"/>
    <property type="match status" value="1"/>
</dbReference>
<dbReference type="FunFam" id="2.40.10.170:FF:000005">
    <property type="entry name" value="ATP synthase subunit beta"/>
    <property type="match status" value="1"/>
</dbReference>
<evidence type="ECO:0000256" key="11">
    <source>
        <dbReference type="ARBA" id="ARBA00052325"/>
    </source>
</evidence>
<protein>
    <recommendedName>
        <fullName evidence="13">ATP synthase subunit beta</fullName>
        <ecNumber evidence="13">7.1.2.2</ecNumber>
    </recommendedName>
    <alternativeName>
        <fullName evidence="13">ATP synthase F1 sector subunit beta</fullName>
    </alternativeName>
    <alternativeName>
        <fullName evidence="13">F-ATPase subunit beta</fullName>
    </alternativeName>
</protein>
<evidence type="ECO:0000256" key="9">
    <source>
        <dbReference type="ARBA" id="ARBA00023196"/>
    </source>
</evidence>
<dbReference type="Gene3D" id="2.40.10.170">
    <property type="match status" value="1"/>
</dbReference>
<dbReference type="HOGENOM" id="CLU_022398_0_2_0"/>
<dbReference type="InterPro" id="IPR024034">
    <property type="entry name" value="ATPase_F1/V1_b/a_C"/>
</dbReference>
<gene>
    <name evidence="13 15" type="primary">atpD</name>
    <name evidence="15" type="ORF">DTL3_0198</name>
</gene>
<dbReference type="FunFam" id="3.40.50.300:FF:000004">
    <property type="entry name" value="ATP synthase subunit beta"/>
    <property type="match status" value="1"/>
</dbReference>
<evidence type="ECO:0000256" key="6">
    <source>
        <dbReference type="ARBA" id="ARBA00022967"/>
    </source>
</evidence>
<dbReference type="CDD" id="cd18110">
    <property type="entry name" value="ATP-synt_F1_beta_C"/>
    <property type="match status" value="1"/>
</dbReference>
<dbReference type="GO" id="GO:0046933">
    <property type="term" value="F:proton-transporting ATP synthase activity, rotational mechanism"/>
    <property type="evidence" value="ECO:0007669"/>
    <property type="project" value="UniProtKB-UniRule"/>
</dbReference>
<dbReference type="Pfam" id="PF22919">
    <property type="entry name" value="ATP-synt_VA_C"/>
    <property type="match status" value="1"/>
</dbReference>
<dbReference type="InterPro" id="IPR027417">
    <property type="entry name" value="P-loop_NTPase"/>
</dbReference>
<comment type="subcellular location">
    <subcellularLocation>
        <location evidence="1 13">Cell membrane</location>
        <topology evidence="1 13">Peripheral membrane protein</topology>
    </subcellularLocation>
</comment>